<dbReference type="InterPro" id="IPR009493">
    <property type="entry name" value="P2_GpE"/>
</dbReference>
<dbReference type="EMBL" id="AUXT01000199">
    <property type="protein sequence ID" value="KZN44003.1"/>
    <property type="molecule type" value="Genomic_DNA"/>
</dbReference>
<comment type="caution">
    <text evidence="1">The sequence shown here is derived from an EMBL/GenBank/DDBJ whole genome shotgun (WGS) entry which is preliminary data.</text>
</comment>
<organism evidence="1 2">
    <name type="scientific">Pseudoalteromonas luteoviolacea NCIMB 1942</name>
    <dbReference type="NCBI Taxonomy" id="1365253"/>
    <lineage>
        <taxon>Bacteria</taxon>
        <taxon>Pseudomonadati</taxon>
        <taxon>Pseudomonadota</taxon>
        <taxon>Gammaproteobacteria</taxon>
        <taxon>Alteromonadales</taxon>
        <taxon>Pseudoalteromonadaceae</taxon>
        <taxon>Pseudoalteromonas</taxon>
    </lineage>
</organism>
<name>A0A162A4D0_9GAMM</name>
<accession>A0A162A4D0</accession>
<dbReference type="OrthoDB" id="8566531at2"/>
<evidence type="ECO:0000313" key="2">
    <source>
        <dbReference type="Proteomes" id="UP000076587"/>
    </source>
</evidence>
<dbReference type="RefSeq" id="WP_081228108.1">
    <property type="nucleotide sequence ID" value="NZ_AUXT01000199.1"/>
</dbReference>
<evidence type="ECO:0000313" key="1">
    <source>
        <dbReference type="EMBL" id="KZN44003.1"/>
    </source>
</evidence>
<dbReference type="PATRIC" id="fig|1365253.3.peg.4375"/>
<proteinExistence type="predicted"/>
<reference evidence="1 2" key="1">
    <citation type="submission" date="2013-07" db="EMBL/GenBank/DDBJ databases">
        <title>Comparative Genomic and Metabolomic Analysis of Twelve Strains of Pseudoalteromonas luteoviolacea.</title>
        <authorList>
            <person name="Vynne N.G."/>
            <person name="Mansson M."/>
            <person name="Gram L."/>
        </authorList>
    </citation>
    <scope>NUCLEOTIDE SEQUENCE [LARGE SCALE GENOMIC DNA]</scope>
    <source>
        <strain evidence="1 2">NCIMB 1942</strain>
    </source>
</reference>
<gene>
    <name evidence="1" type="ORF">N482_18105</name>
</gene>
<protein>
    <submittedName>
        <fullName evidence="1">p2 GpE family protein</fullName>
    </submittedName>
</protein>
<sequence>MADIAIIFHWKLSEMDDLDIIELMQWRDKAINRWNQINNPEED</sequence>
<dbReference type="Pfam" id="PF06528">
    <property type="entry name" value="Phage_P2_GpE"/>
    <property type="match status" value="1"/>
</dbReference>
<dbReference type="Proteomes" id="UP000076587">
    <property type="component" value="Unassembled WGS sequence"/>
</dbReference>
<dbReference type="AlphaFoldDB" id="A0A162A4D0"/>